<sequence>MSKNIDKRVWGVLGKQQTYFSPQKQVEGKKKTPLNGNAFDSWDAKRSNFKRIDGYNTNDAAQQGGTVIGQQTTPSVSSTPQPTPSITPSITPSLTPNYCREYTLVGQFGGANFDWTTCDGSPTTQYVPPGATIIICAINGSVIIRTGTGTITPGGNCSITPTPTSTPTLTPTPSSTPVLNWEDQNINWENDTDNWESA</sequence>
<feature type="region of interest" description="Disordered" evidence="1">
    <location>
        <begin position="69"/>
        <end position="92"/>
    </location>
</feature>
<organism evidence="2">
    <name type="scientific">uncultured Caudovirales phage</name>
    <dbReference type="NCBI Taxonomy" id="2100421"/>
    <lineage>
        <taxon>Viruses</taxon>
        <taxon>Duplodnaviria</taxon>
        <taxon>Heunggongvirae</taxon>
        <taxon>Uroviricota</taxon>
        <taxon>Caudoviricetes</taxon>
        <taxon>Peduoviridae</taxon>
        <taxon>Maltschvirus</taxon>
        <taxon>Maltschvirus maltsch</taxon>
    </lineage>
</organism>
<evidence type="ECO:0000313" key="2">
    <source>
        <dbReference type="EMBL" id="CAB4141737.1"/>
    </source>
</evidence>
<reference evidence="2" key="1">
    <citation type="submission" date="2020-04" db="EMBL/GenBank/DDBJ databases">
        <authorList>
            <person name="Chiriac C."/>
            <person name="Salcher M."/>
            <person name="Ghai R."/>
            <person name="Kavagutti S V."/>
        </authorList>
    </citation>
    <scope>NUCLEOTIDE SEQUENCE</scope>
</reference>
<dbReference type="EMBL" id="LR796395">
    <property type="protein sequence ID" value="CAB4141737.1"/>
    <property type="molecule type" value="Genomic_DNA"/>
</dbReference>
<name>A0A6J5M7Y7_9CAUD</name>
<gene>
    <name evidence="2" type="ORF">UFOVP424_28</name>
</gene>
<protein>
    <submittedName>
        <fullName evidence="2">Uncharacterized protein</fullName>
    </submittedName>
</protein>
<accession>A0A6J5M7Y7</accession>
<proteinExistence type="predicted"/>
<evidence type="ECO:0000256" key="1">
    <source>
        <dbReference type="SAM" id="MobiDB-lite"/>
    </source>
</evidence>